<dbReference type="Pfam" id="PF20009">
    <property type="entry name" value="GEVED"/>
    <property type="match status" value="1"/>
</dbReference>
<protein>
    <recommendedName>
        <fullName evidence="1">GEVED domain-containing protein</fullName>
    </recommendedName>
</protein>
<proteinExistence type="predicted"/>
<evidence type="ECO:0000313" key="2">
    <source>
        <dbReference type="EMBL" id="NOT32750.1"/>
    </source>
</evidence>
<feature type="domain" description="GEVED" evidence="1">
    <location>
        <begin position="99"/>
        <end position="196"/>
    </location>
</feature>
<dbReference type="InterPro" id="IPR045474">
    <property type="entry name" value="GEVED"/>
</dbReference>
<accession>A0A849SMT7</accession>
<comment type="caution">
    <text evidence="2">The sequence shown here is derived from an EMBL/GenBank/DDBJ whole genome shotgun (WGS) entry which is preliminary data.</text>
</comment>
<sequence length="217" mass="22949">MNRNRAGRTIAAFLDPLPSIGFTGIDDDIDGKVGPPGGPSICSGGPTDGNLITGFGSYAQDETVNDGDSGLLANQVLLSCFAVPLFYRTANCGNETTAYLNVLVDLNFDGDWNDNANCGGANGCTHEWAVKNVVVPIGTGCQTYATPPIVAGIGVGETWMRITLTDGPVDDDFPWSGSANRPDGQYAGGETEDHPIFITQADPVEKRSWGQVKQTYR</sequence>
<organism evidence="2 3">
    <name type="scientific">Eiseniibacteriota bacterium</name>
    <dbReference type="NCBI Taxonomy" id="2212470"/>
    <lineage>
        <taxon>Bacteria</taxon>
        <taxon>Candidatus Eiseniibacteriota</taxon>
    </lineage>
</organism>
<evidence type="ECO:0000259" key="1">
    <source>
        <dbReference type="Pfam" id="PF20009"/>
    </source>
</evidence>
<dbReference type="Proteomes" id="UP000580839">
    <property type="component" value="Unassembled WGS sequence"/>
</dbReference>
<dbReference type="AlphaFoldDB" id="A0A849SMT7"/>
<evidence type="ECO:0000313" key="3">
    <source>
        <dbReference type="Proteomes" id="UP000580839"/>
    </source>
</evidence>
<gene>
    <name evidence="2" type="ORF">HOP12_01130</name>
</gene>
<reference evidence="2 3" key="1">
    <citation type="submission" date="2020-04" db="EMBL/GenBank/DDBJ databases">
        <title>Metagenomic profiling of ammonia- and methane-oxidizing microorganisms in a Dutch drinking water treatment plant.</title>
        <authorList>
            <person name="Poghosyan L."/>
            <person name="Leucker S."/>
        </authorList>
    </citation>
    <scope>NUCLEOTIDE SEQUENCE [LARGE SCALE GENOMIC DNA]</scope>
    <source>
        <strain evidence="2">S-RSF-IL-03</strain>
    </source>
</reference>
<name>A0A849SMT7_UNCEI</name>
<dbReference type="EMBL" id="JABFRW010000010">
    <property type="protein sequence ID" value="NOT32750.1"/>
    <property type="molecule type" value="Genomic_DNA"/>
</dbReference>